<sequence>MMKRHLFLMTGVLVMLFGLVACGTTTGYDQITGCATTSQRSWYGATKMLHVECMDGTIVDNGVIVRRGTRR</sequence>
<dbReference type="AlphaFoldDB" id="A0A318HUQ3"/>
<dbReference type="EMBL" id="QJJY01000044">
    <property type="protein sequence ID" value="PXX21943.1"/>
    <property type="molecule type" value="Genomic_DNA"/>
</dbReference>
<organism evidence="2 3">
    <name type="scientific">Burkholderia pyrrocinia</name>
    <name type="common">Pseudomonas pyrrocinia</name>
    <dbReference type="NCBI Taxonomy" id="60550"/>
    <lineage>
        <taxon>Bacteria</taxon>
        <taxon>Pseudomonadati</taxon>
        <taxon>Pseudomonadota</taxon>
        <taxon>Betaproteobacteria</taxon>
        <taxon>Burkholderiales</taxon>
        <taxon>Burkholderiaceae</taxon>
        <taxon>Burkholderia</taxon>
        <taxon>Burkholderia cepacia complex</taxon>
    </lineage>
</organism>
<keyword evidence="1" id="KW-0732">Signal</keyword>
<gene>
    <name evidence="2" type="ORF">NA66_104432</name>
</gene>
<name>A0A318HUQ3_BURPY</name>
<proteinExistence type="predicted"/>
<comment type="caution">
    <text evidence="2">The sequence shown here is derived from an EMBL/GenBank/DDBJ whole genome shotgun (WGS) entry which is preliminary data.</text>
</comment>
<evidence type="ECO:0000256" key="1">
    <source>
        <dbReference type="SAM" id="SignalP"/>
    </source>
</evidence>
<accession>A0A318HUQ3</accession>
<feature type="signal peptide" evidence="1">
    <location>
        <begin position="1"/>
        <end position="23"/>
    </location>
</feature>
<protein>
    <recommendedName>
        <fullName evidence="4">Lipoprotein</fullName>
    </recommendedName>
</protein>
<feature type="chain" id="PRO_5016393541" description="Lipoprotein" evidence="1">
    <location>
        <begin position="24"/>
        <end position="71"/>
    </location>
</feature>
<dbReference type="Proteomes" id="UP000247755">
    <property type="component" value="Unassembled WGS sequence"/>
</dbReference>
<evidence type="ECO:0000313" key="3">
    <source>
        <dbReference type="Proteomes" id="UP000247755"/>
    </source>
</evidence>
<dbReference type="PROSITE" id="PS51257">
    <property type="entry name" value="PROKAR_LIPOPROTEIN"/>
    <property type="match status" value="1"/>
</dbReference>
<evidence type="ECO:0008006" key="4">
    <source>
        <dbReference type="Google" id="ProtNLM"/>
    </source>
</evidence>
<evidence type="ECO:0000313" key="2">
    <source>
        <dbReference type="EMBL" id="PXX21943.1"/>
    </source>
</evidence>
<reference evidence="2 3" key="1">
    <citation type="submission" date="2018-05" db="EMBL/GenBank/DDBJ databases">
        <title>Comparative genomics of bacterial root endophytes of switchgrass collected from native prairies over two seasons.</title>
        <authorList>
            <person name="Tang Y."/>
        </authorList>
    </citation>
    <scope>NUCLEOTIDE SEQUENCE [LARGE SCALE GENOMIC DNA]</scope>
    <source>
        <strain evidence="2 3">NFIX32</strain>
    </source>
</reference>